<reference evidence="3" key="1">
    <citation type="journal article" date="2019" name="Int. J. Syst. Evol. Microbiol.">
        <title>The Global Catalogue of Microorganisms (GCM) 10K type strain sequencing project: providing services to taxonomists for standard genome sequencing and annotation.</title>
        <authorList>
            <consortium name="The Broad Institute Genomics Platform"/>
            <consortium name="The Broad Institute Genome Sequencing Center for Infectious Disease"/>
            <person name="Wu L."/>
            <person name="Ma J."/>
        </authorList>
    </citation>
    <scope>NUCLEOTIDE SEQUENCE [LARGE SCALE GENOMIC DNA]</scope>
    <source>
        <strain evidence="3">JCM 31696</strain>
    </source>
</reference>
<feature type="non-terminal residue" evidence="2">
    <location>
        <position position="1"/>
    </location>
</feature>
<protein>
    <submittedName>
        <fullName evidence="2">Enoyl-CoA hydratase/isomerase family protein</fullName>
    </submittedName>
</protein>
<dbReference type="Proteomes" id="UP001597083">
    <property type="component" value="Unassembled WGS sequence"/>
</dbReference>
<dbReference type="EMBL" id="JBHTIR010003940">
    <property type="protein sequence ID" value="MFD0856069.1"/>
    <property type="molecule type" value="Genomic_DNA"/>
</dbReference>
<evidence type="ECO:0000313" key="3">
    <source>
        <dbReference type="Proteomes" id="UP001597083"/>
    </source>
</evidence>
<dbReference type="PANTHER" id="PTHR11941">
    <property type="entry name" value="ENOYL-COA HYDRATASE-RELATED"/>
    <property type="match status" value="1"/>
</dbReference>
<dbReference type="CDD" id="cd06558">
    <property type="entry name" value="crotonase-like"/>
    <property type="match status" value="1"/>
</dbReference>
<comment type="caution">
    <text evidence="2">The sequence shown here is derived from an EMBL/GenBank/DDBJ whole genome shotgun (WGS) entry which is preliminary data.</text>
</comment>
<keyword evidence="3" id="KW-1185">Reference proteome</keyword>
<dbReference type="Gene3D" id="3.90.226.10">
    <property type="entry name" value="2-enoyl-CoA Hydratase, Chain A, domain 1"/>
    <property type="match status" value="1"/>
</dbReference>
<feature type="compositionally biased region" description="Basic residues" evidence="1">
    <location>
        <begin position="12"/>
        <end position="22"/>
    </location>
</feature>
<dbReference type="PANTHER" id="PTHR11941:SF54">
    <property type="entry name" value="ENOYL-COA HYDRATASE, MITOCHONDRIAL"/>
    <property type="match status" value="1"/>
</dbReference>
<proteinExistence type="predicted"/>
<name>A0ABW3CR77_9ACTN</name>
<feature type="region of interest" description="Disordered" evidence="1">
    <location>
        <begin position="1"/>
        <end position="35"/>
    </location>
</feature>
<gene>
    <name evidence="2" type="ORF">ACFQ07_27770</name>
</gene>
<dbReference type="SUPFAM" id="SSF52096">
    <property type="entry name" value="ClpP/crotonase"/>
    <property type="match status" value="1"/>
</dbReference>
<accession>A0ABW3CR77</accession>
<evidence type="ECO:0000313" key="2">
    <source>
        <dbReference type="EMBL" id="MFD0856069.1"/>
    </source>
</evidence>
<organism evidence="2 3">
    <name type="scientific">Actinomadura adrarensis</name>
    <dbReference type="NCBI Taxonomy" id="1819600"/>
    <lineage>
        <taxon>Bacteria</taxon>
        <taxon>Bacillati</taxon>
        <taxon>Actinomycetota</taxon>
        <taxon>Actinomycetes</taxon>
        <taxon>Streptosporangiales</taxon>
        <taxon>Thermomonosporaceae</taxon>
        <taxon>Actinomadura</taxon>
    </lineage>
</organism>
<dbReference type="InterPro" id="IPR001753">
    <property type="entry name" value="Enoyl-CoA_hydra/iso"/>
</dbReference>
<evidence type="ECO:0000256" key="1">
    <source>
        <dbReference type="SAM" id="MobiDB-lite"/>
    </source>
</evidence>
<dbReference type="Pfam" id="PF00378">
    <property type="entry name" value="ECH_1"/>
    <property type="match status" value="1"/>
</dbReference>
<sequence length="303" mass="33066">STTRPPPSTTRPAKRAGAHHAARGPPNHQSEENEPMTDKIQLDKRYDEQVAVITLNRPEKHNAFDGDILDGYIAALDEVRDDDGIQVVLTKANGPSFASGMDLHYLRDFRASYRPLYDWGRMKTPARISVALLDYPKVTVAAVHGYCLGGGFSLMMAHDVVVIADDAQIGMPEVLRGSFGQGVTAQIIKEGIPRKKAVLLQLLGRNLTGAEAERLGLATLSVPPEDVQAEAHKIAVELGTRNPSVLAHAKIAMNLDENLPRVHAMWSDDMVAARMRMSVDPLGDVDGYLKSQKGGTNKNYVRS</sequence>
<dbReference type="InterPro" id="IPR029045">
    <property type="entry name" value="ClpP/crotonase-like_dom_sf"/>
</dbReference>